<sequence>MIQQTATAMPDVDLDADVPHRLSSPFTEWADYFEKNLERHARLDATIPWQSTTPLSAFDAAAIARSLQRFELGERGEGTSLRAKARLLDDPVYDTTLGLFVAEEQKHSALFGRALERFGVHPLGAHWSDAAFVRLRRLLGLRTEIMLFLIAETVALEYFFALERSDDPVIRGVARRVLTDEVEHIRFQVAQLQLFFAGATTGTRMLAAAASWIVAVGAATVIALDHGPALRIGGIGPVRFWGKGLRHFRRALRSALAP</sequence>
<accession>A0AB39BDR8</accession>
<dbReference type="EMBL" id="CP162511">
    <property type="protein sequence ID" value="XDI04538.1"/>
    <property type="molecule type" value="Genomic_DNA"/>
</dbReference>
<dbReference type="AlphaFoldDB" id="A0AB39BDR8"/>
<reference evidence="1" key="1">
    <citation type="submission" date="2024-05" db="EMBL/GenBank/DDBJ databases">
        <title>Herbiconiux sp. A18JL235.</title>
        <authorList>
            <person name="Zhang G."/>
        </authorList>
    </citation>
    <scope>NUCLEOTIDE SEQUENCE</scope>
    <source>
        <strain evidence="1">A18JL235</strain>
    </source>
</reference>
<gene>
    <name evidence="1" type="ORF">ABFY20_14525</name>
</gene>
<dbReference type="SUPFAM" id="SSF47240">
    <property type="entry name" value="Ferritin-like"/>
    <property type="match status" value="1"/>
</dbReference>
<dbReference type="CDD" id="cd00657">
    <property type="entry name" value="Ferritin_like"/>
    <property type="match status" value="1"/>
</dbReference>
<dbReference type="RefSeq" id="WP_368496943.1">
    <property type="nucleotide sequence ID" value="NZ_CP162511.1"/>
</dbReference>
<proteinExistence type="predicted"/>
<dbReference type="InterPro" id="IPR009078">
    <property type="entry name" value="Ferritin-like_SF"/>
</dbReference>
<name>A0AB39BDR8_9MICO</name>
<protein>
    <submittedName>
        <fullName evidence="1">Ferritin-like domain-containing protein</fullName>
    </submittedName>
</protein>
<evidence type="ECO:0000313" key="1">
    <source>
        <dbReference type="EMBL" id="XDI04538.1"/>
    </source>
</evidence>
<organism evidence="1">
    <name type="scientific">Herbiconiux sp. A18JL235</name>
    <dbReference type="NCBI Taxonomy" id="3152363"/>
    <lineage>
        <taxon>Bacteria</taxon>
        <taxon>Bacillati</taxon>
        <taxon>Actinomycetota</taxon>
        <taxon>Actinomycetes</taxon>
        <taxon>Micrococcales</taxon>
        <taxon>Microbacteriaceae</taxon>
        <taxon>Herbiconiux</taxon>
    </lineage>
</organism>